<dbReference type="PATRIC" id="fig|224013.5.peg.3158"/>
<dbReference type="OrthoDB" id="9784397at2"/>
<dbReference type="PRINTS" id="PR00344">
    <property type="entry name" value="BCTRLSENSOR"/>
</dbReference>
<dbReference type="GO" id="GO:0000155">
    <property type="term" value="F:phosphorelay sensor kinase activity"/>
    <property type="evidence" value="ECO:0007669"/>
    <property type="project" value="InterPro"/>
</dbReference>
<organism evidence="8 9">
    <name type="scientific">Nostoc piscinale CENA21</name>
    <dbReference type="NCBI Taxonomy" id="224013"/>
    <lineage>
        <taxon>Bacteria</taxon>
        <taxon>Bacillati</taxon>
        <taxon>Cyanobacteriota</taxon>
        <taxon>Cyanophyceae</taxon>
        <taxon>Nostocales</taxon>
        <taxon>Nostocaceae</taxon>
        <taxon>Nostoc</taxon>
    </lineage>
</organism>
<dbReference type="RefSeq" id="WP_062293004.1">
    <property type="nucleotide sequence ID" value="NZ_CP012036.1"/>
</dbReference>
<keyword evidence="4 8" id="KW-0808">Transferase</keyword>
<dbReference type="InterPro" id="IPR004358">
    <property type="entry name" value="Sig_transdc_His_kin-like_C"/>
</dbReference>
<dbReference type="EC" id="2.7.13.3" evidence="2"/>
<keyword evidence="5" id="KW-0902">Two-component regulatory system</keyword>
<reference evidence="9" key="1">
    <citation type="submission" date="2015-07" db="EMBL/GenBank/DDBJ databases">
        <title>Genome Of Nitrogen-Fixing Cyanobacterium Nostoc piscinale CENA21 From Solimoes/Amazon River Floodplain Sediments And Comparative Genomics To Uncover Biosynthetic Natural Products Potential.</title>
        <authorList>
            <person name="Leao T.F."/>
            <person name="Leao P.N."/>
            <person name="Guimaraes P.I."/>
            <person name="de Melo A.G.C."/>
            <person name="Ramos R.T.J."/>
            <person name="Silva A."/>
            <person name="Fiore M.F."/>
            <person name="Schneider M.P.C."/>
        </authorList>
    </citation>
    <scope>NUCLEOTIDE SEQUENCE [LARGE SCALE GENOMIC DNA]</scope>
    <source>
        <strain evidence="9">CENA21</strain>
    </source>
</reference>
<keyword evidence="6" id="KW-0175">Coiled coil</keyword>
<dbReference type="Proteomes" id="UP000062645">
    <property type="component" value="Chromosome"/>
</dbReference>
<dbReference type="Gene3D" id="3.30.450.40">
    <property type="match status" value="1"/>
</dbReference>
<evidence type="ECO:0000259" key="7">
    <source>
        <dbReference type="PROSITE" id="PS50109"/>
    </source>
</evidence>
<dbReference type="SMART" id="SM00387">
    <property type="entry name" value="HATPase_c"/>
    <property type="match status" value="1"/>
</dbReference>
<dbReference type="SMART" id="SM00388">
    <property type="entry name" value="HisKA"/>
    <property type="match status" value="1"/>
</dbReference>
<comment type="catalytic activity">
    <reaction evidence="1">
        <text>ATP + protein L-histidine = ADP + protein N-phospho-L-histidine.</text>
        <dbReference type="EC" id="2.7.13.3"/>
    </reaction>
</comment>
<evidence type="ECO:0000256" key="1">
    <source>
        <dbReference type="ARBA" id="ARBA00000085"/>
    </source>
</evidence>
<dbReference type="STRING" id="224013.ACX27_13040"/>
<reference evidence="8 9" key="2">
    <citation type="journal article" date="2016" name="Genome Announc.">
        <title>Draft Genome Sequence of the N2-Fixing Cyanobacterium Nostoc piscinale CENA21, Isolated from the Brazilian Amazon Floodplain.</title>
        <authorList>
            <person name="Leao T."/>
            <person name="Guimaraes P.I."/>
            <person name="de Melo A.G."/>
            <person name="Ramos R.T."/>
            <person name="Leao P.N."/>
            <person name="Silva A."/>
            <person name="Fiore M.F."/>
            <person name="Schneider M.P."/>
        </authorList>
    </citation>
    <scope>NUCLEOTIDE SEQUENCE [LARGE SCALE GENOMIC DNA]</scope>
    <source>
        <strain evidence="8 9">CENA21</strain>
    </source>
</reference>
<evidence type="ECO:0000313" key="9">
    <source>
        <dbReference type="Proteomes" id="UP000062645"/>
    </source>
</evidence>
<evidence type="ECO:0000256" key="2">
    <source>
        <dbReference type="ARBA" id="ARBA00012438"/>
    </source>
</evidence>
<dbReference type="InterPro" id="IPR029016">
    <property type="entry name" value="GAF-like_dom_sf"/>
</dbReference>
<dbReference type="PANTHER" id="PTHR43065:SF48">
    <property type="entry name" value="HISTIDINE KINASE"/>
    <property type="match status" value="1"/>
</dbReference>
<evidence type="ECO:0000313" key="8">
    <source>
        <dbReference type="EMBL" id="ALF53553.1"/>
    </source>
</evidence>
<dbReference type="AlphaFoldDB" id="A0A0M3V5A2"/>
<dbReference type="InterPro" id="IPR005467">
    <property type="entry name" value="His_kinase_dom"/>
</dbReference>
<protein>
    <recommendedName>
        <fullName evidence="2">histidine kinase</fullName>
        <ecNumber evidence="2">2.7.13.3</ecNumber>
    </recommendedName>
</protein>
<evidence type="ECO:0000256" key="6">
    <source>
        <dbReference type="SAM" id="Coils"/>
    </source>
</evidence>
<sequence length="597" mass="65821">MVKSNFSNLIVKKDVLALLNDFAKAINYQFTVENTEGEILFGQAGENYAIAHPIEFAGEVIGWVRGSQQAVGVVSILIYALKQESEKKNLAHELLERYQEIDLLHDISIQVTASLNLRQVSRLLIQEASQLIPSTGGAILLLNQKTNFFEILAEIGSSSYLQQPIKLGEGIIGNIVQMGRGEIVNNLVAYPRYLGENKQFNSLICVPLNVEERVVGAIVIGSETAVNYTNRDLKLLSILAMQAGVAIEKALLYEQSCEAAKIAQIQAQQLQTTLHELQQTQAQLIQSEKMSSLGQLVAGIAHEINNPVNFISGNISHAQQYVDDLLRLVHIYQDNCDYIPAVQELSEEIDLDFVAEDLPKLISSMNLGIKRVREIVLSLRNFSRTEQSQMTAADIHEGIDSTLLILNNRLKTGCSKFGIEVIKNYDVIPLVECYPSQLNQVFMNILANAIDALDGQEKEGIITISTSLENGKILTNSPYIVVRIQDNGSGMTEEVRDRLFEPFFTTKPIGKGTGLGMPICRKIIEKHNGKIECFSESGQGTVFCIHIPITARKNVEVPKNMLSKGSFTFQPPINTVGAPIPTTVVNGTPVTVFTPVT</sequence>
<feature type="domain" description="Histidine kinase" evidence="7">
    <location>
        <begin position="299"/>
        <end position="551"/>
    </location>
</feature>
<keyword evidence="9" id="KW-1185">Reference proteome</keyword>
<keyword evidence="3" id="KW-0597">Phosphoprotein</keyword>
<dbReference type="KEGG" id="npz:ACX27_13040"/>
<evidence type="ECO:0000256" key="5">
    <source>
        <dbReference type="ARBA" id="ARBA00023012"/>
    </source>
</evidence>
<dbReference type="SUPFAM" id="SSF47384">
    <property type="entry name" value="Homodimeric domain of signal transducing histidine kinase"/>
    <property type="match status" value="1"/>
</dbReference>
<dbReference type="CDD" id="cd00082">
    <property type="entry name" value="HisKA"/>
    <property type="match status" value="1"/>
</dbReference>
<keyword evidence="4 8" id="KW-0418">Kinase</keyword>
<dbReference type="PROSITE" id="PS50109">
    <property type="entry name" value="HIS_KIN"/>
    <property type="match status" value="1"/>
</dbReference>
<dbReference type="InterPro" id="IPR036890">
    <property type="entry name" value="HATPase_C_sf"/>
</dbReference>
<dbReference type="SUPFAM" id="SSF55874">
    <property type="entry name" value="ATPase domain of HSP90 chaperone/DNA topoisomerase II/histidine kinase"/>
    <property type="match status" value="1"/>
</dbReference>
<dbReference type="InterPro" id="IPR003594">
    <property type="entry name" value="HATPase_dom"/>
</dbReference>
<accession>A0A0M3V5A2</accession>
<dbReference type="InterPro" id="IPR003661">
    <property type="entry name" value="HisK_dim/P_dom"/>
</dbReference>
<dbReference type="SMART" id="SM00065">
    <property type="entry name" value="GAF"/>
    <property type="match status" value="1"/>
</dbReference>
<evidence type="ECO:0000256" key="3">
    <source>
        <dbReference type="ARBA" id="ARBA00022553"/>
    </source>
</evidence>
<dbReference type="Pfam" id="PF02518">
    <property type="entry name" value="HATPase_c"/>
    <property type="match status" value="1"/>
</dbReference>
<dbReference type="InterPro" id="IPR036097">
    <property type="entry name" value="HisK_dim/P_sf"/>
</dbReference>
<dbReference type="SUPFAM" id="SSF55781">
    <property type="entry name" value="GAF domain-like"/>
    <property type="match status" value="1"/>
</dbReference>
<evidence type="ECO:0000256" key="4">
    <source>
        <dbReference type="ARBA" id="ARBA00022777"/>
    </source>
</evidence>
<gene>
    <name evidence="8" type="ORF">ACX27_13040</name>
</gene>
<dbReference type="Gene3D" id="1.10.287.130">
    <property type="match status" value="1"/>
</dbReference>
<dbReference type="Gene3D" id="3.30.565.10">
    <property type="entry name" value="Histidine kinase-like ATPase, C-terminal domain"/>
    <property type="match status" value="1"/>
</dbReference>
<name>A0A0M3V5A2_9NOSO</name>
<dbReference type="EMBL" id="CP012036">
    <property type="protein sequence ID" value="ALF53553.1"/>
    <property type="molecule type" value="Genomic_DNA"/>
</dbReference>
<dbReference type="Pfam" id="PF13185">
    <property type="entry name" value="GAF_2"/>
    <property type="match status" value="1"/>
</dbReference>
<proteinExistence type="predicted"/>
<feature type="coiled-coil region" evidence="6">
    <location>
        <begin position="260"/>
        <end position="287"/>
    </location>
</feature>
<dbReference type="PANTHER" id="PTHR43065">
    <property type="entry name" value="SENSOR HISTIDINE KINASE"/>
    <property type="match status" value="1"/>
</dbReference>
<dbReference type="InterPro" id="IPR003018">
    <property type="entry name" value="GAF"/>
</dbReference>